<reference evidence="8" key="1">
    <citation type="journal article" date="2014" name="Int. J. Syst. Evol. Microbiol.">
        <title>Complete genome sequence of Corynebacterium casei LMG S-19264T (=DSM 44701T), isolated from a smear-ripened cheese.</title>
        <authorList>
            <consortium name="US DOE Joint Genome Institute (JGI-PGF)"/>
            <person name="Walter F."/>
            <person name="Albersmeier A."/>
            <person name="Kalinowski J."/>
            <person name="Ruckert C."/>
        </authorList>
    </citation>
    <scope>NUCLEOTIDE SEQUENCE</scope>
    <source>
        <strain evidence="8">KCTC 23310</strain>
    </source>
</reference>
<dbReference type="NCBIfam" id="TIGR00188">
    <property type="entry name" value="rnpA"/>
    <property type="match status" value="1"/>
</dbReference>
<proteinExistence type="inferred from homology"/>
<accession>A0A918TWI8</accession>
<evidence type="ECO:0000256" key="4">
    <source>
        <dbReference type="ARBA" id="ARBA00022801"/>
    </source>
</evidence>
<dbReference type="InterPro" id="IPR020568">
    <property type="entry name" value="Ribosomal_Su5_D2-typ_SF"/>
</dbReference>
<dbReference type="SUPFAM" id="SSF54211">
    <property type="entry name" value="Ribosomal protein S5 domain 2-like"/>
    <property type="match status" value="1"/>
</dbReference>
<dbReference type="GO" id="GO:0000049">
    <property type="term" value="F:tRNA binding"/>
    <property type="evidence" value="ECO:0007669"/>
    <property type="project" value="UniProtKB-UniRule"/>
</dbReference>
<dbReference type="Proteomes" id="UP000638981">
    <property type="component" value="Unassembled WGS sequence"/>
</dbReference>
<dbReference type="AlphaFoldDB" id="A0A918TWI8"/>
<comment type="caution">
    <text evidence="8">The sequence shown here is derived from an EMBL/GenBank/DDBJ whole genome shotgun (WGS) entry which is preliminary data.</text>
</comment>
<comment type="similarity">
    <text evidence="6">Belongs to the RnpA family.</text>
</comment>
<gene>
    <name evidence="6 8" type="primary">rnpA</name>
    <name evidence="8" type="ORF">GCM10007315_29730</name>
</gene>
<comment type="catalytic activity">
    <reaction evidence="6">
        <text>Endonucleolytic cleavage of RNA, removing 5'-extranucleotides from tRNA precursor.</text>
        <dbReference type="EC" id="3.1.26.5"/>
    </reaction>
</comment>
<comment type="subunit">
    <text evidence="6">Consists of a catalytic RNA component (M1 or rnpB) and a protein subunit.</text>
</comment>
<protein>
    <recommendedName>
        <fullName evidence="6 7">Ribonuclease P protein component</fullName>
        <shortName evidence="6">RNase P protein</shortName>
        <shortName evidence="6">RNaseP protein</shortName>
        <ecNumber evidence="6 7">3.1.26.5</ecNumber>
    </recommendedName>
    <alternativeName>
        <fullName evidence="6">Protein C5</fullName>
    </alternativeName>
</protein>
<dbReference type="PANTHER" id="PTHR33992">
    <property type="entry name" value="RIBONUCLEASE P PROTEIN COMPONENT"/>
    <property type="match status" value="1"/>
</dbReference>
<dbReference type="PANTHER" id="PTHR33992:SF1">
    <property type="entry name" value="RIBONUCLEASE P PROTEIN COMPONENT"/>
    <property type="match status" value="1"/>
</dbReference>
<keyword evidence="3 6" id="KW-0255">Endonuclease</keyword>
<dbReference type="EMBL" id="BMYJ01000010">
    <property type="protein sequence ID" value="GHC63485.1"/>
    <property type="molecule type" value="Genomic_DNA"/>
</dbReference>
<evidence type="ECO:0000313" key="9">
    <source>
        <dbReference type="Proteomes" id="UP000638981"/>
    </source>
</evidence>
<evidence type="ECO:0000256" key="1">
    <source>
        <dbReference type="ARBA" id="ARBA00022694"/>
    </source>
</evidence>
<dbReference type="GO" id="GO:0004526">
    <property type="term" value="F:ribonuclease P activity"/>
    <property type="evidence" value="ECO:0007669"/>
    <property type="project" value="UniProtKB-UniRule"/>
</dbReference>
<keyword evidence="9" id="KW-1185">Reference proteome</keyword>
<sequence>MTPSEQPDQGTTAPVSADPAVSSFVQPVTLLKRADFLKAASSRRQPMPGFLLQARARNDDSPAVRIGFTCSKKVGNSVMRNRARRRLREIARAVLPKTARPGWDYVLVGRPGATAERAFADLLADLALAMKKVHGAPK</sequence>
<keyword evidence="5 6" id="KW-0694">RNA-binding</keyword>
<dbReference type="GO" id="GO:0001682">
    <property type="term" value="P:tRNA 5'-leader removal"/>
    <property type="evidence" value="ECO:0007669"/>
    <property type="project" value="UniProtKB-UniRule"/>
</dbReference>
<dbReference type="EC" id="3.1.26.5" evidence="6 7"/>
<evidence type="ECO:0000313" key="8">
    <source>
        <dbReference type="EMBL" id="GHC63485.1"/>
    </source>
</evidence>
<evidence type="ECO:0000256" key="2">
    <source>
        <dbReference type="ARBA" id="ARBA00022722"/>
    </source>
</evidence>
<reference evidence="8" key="2">
    <citation type="submission" date="2020-09" db="EMBL/GenBank/DDBJ databases">
        <authorList>
            <person name="Sun Q."/>
            <person name="Kim S."/>
        </authorList>
    </citation>
    <scope>NUCLEOTIDE SEQUENCE</scope>
    <source>
        <strain evidence="8">KCTC 23310</strain>
    </source>
</reference>
<keyword evidence="4 6" id="KW-0378">Hydrolase</keyword>
<evidence type="ECO:0000256" key="6">
    <source>
        <dbReference type="HAMAP-Rule" id="MF_00227"/>
    </source>
</evidence>
<dbReference type="GO" id="GO:0042781">
    <property type="term" value="F:3'-tRNA processing endoribonuclease activity"/>
    <property type="evidence" value="ECO:0007669"/>
    <property type="project" value="TreeGrafter"/>
</dbReference>
<comment type="function">
    <text evidence="6">RNaseP catalyzes the removal of the 5'-leader sequence from pre-tRNA to produce the mature 5'-terminus. It can also cleave other RNA substrates such as 4.5S RNA. The protein component plays an auxiliary but essential role in vivo by binding to the 5'-leader sequence and broadening the substrate specificity of the ribozyme.</text>
</comment>
<dbReference type="Pfam" id="PF00825">
    <property type="entry name" value="Ribonuclease_P"/>
    <property type="match status" value="1"/>
</dbReference>
<evidence type="ECO:0000256" key="7">
    <source>
        <dbReference type="NCBIfam" id="TIGR00188"/>
    </source>
</evidence>
<organism evidence="8 9">
    <name type="scientific">Neogemmobacter tilapiae</name>
    <dbReference type="NCBI Taxonomy" id="875041"/>
    <lineage>
        <taxon>Bacteria</taxon>
        <taxon>Pseudomonadati</taxon>
        <taxon>Pseudomonadota</taxon>
        <taxon>Alphaproteobacteria</taxon>
        <taxon>Rhodobacterales</taxon>
        <taxon>Paracoccaceae</taxon>
        <taxon>Neogemmobacter</taxon>
    </lineage>
</organism>
<dbReference type="InterPro" id="IPR014721">
    <property type="entry name" value="Ribsml_uS5_D2-typ_fold_subgr"/>
</dbReference>
<dbReference type="InterPro" id="IPR000100">
    <property type="entry name" value="RNase_P"/>
</dbReference>
<keyword evidence="2 6" id="KW-0540">Nuclease</keyword>
<name>A0A918TWI8_9RHOB</name>
<dbReference type="HAMAP" id="MF_00227">
    <property type="entry name" value="RNase_P"/>
    <property type="match status" value="1"/>
</dbReference>
<keyword evidence="1 6" id="KW-0819">tRNA processing</keyword>
<evidence type="ECO:0000256" key="3">
    <source>
        <dbReference type="ARBA" id="ARBA00022759"/>
    </source>
</evidence>
<dbReference type="Gene3D" id="3.30.230.10">
    <property type="match status" value="1"/>
</dbReference>
<dbReference type="GO" id="GO:0030677">
    <property type="term" value="C:ribonuclease P complex"/>
    <property type="evidence" value="ECO:0007669"/>
    <property type="project" value="TreeGrafter"/>
</dbReference>
<evidence type="ECO:0000256" key="5">
    <source>
        <dbReference type="ARBA" id="ARBA00022884"/>
    </source>
</evidence>
<dbReference type="RefSeq" id="WP_189412520.1">
    <property type="nucleotide sequence ID" value="NZ_BMYJ01000010.1"/>
</dbReference>